<evidence type="ECO:0000313" key="4">
    <source>
        <dbReference type="EMBL" id="EHL31965.1"/>
    </source>
</evidence>
<keyword evidence="2" id="KW-0067">ATP-binding</keyword>
<evidence type="ECO:0000256" key="2">
    <source>
        <dbReference type="ARBA" id="ARBA00022840"/>
    </source>
</evidence>
<dbReference type="GO" id="GO:0016887">
    <property type="term" value="F:ATP hydrolysis activity"/>
    <property type="evidence" value="ECO:0007669"/>
    <property type="project" value="InterPro"/>
</dbReference>
<sequence length="345" mass="40124">MSFSSIKLTELVEKVGNIPVNLFNLLSLMEHKTNVPLNTDWLIFKENDDTVLLETIFKEYGTNTSLQNVFDYLLECESTYSNLLSSYLTQYRDQNRSNDDLFNKYGYNLKNLKQEPCLHREQEQELIKICLKRNYKNNIMLIGEPGVGKTFLIASIAHVLNLDIYYIDISSILSGSKYRGEFEKKFHNILNEALTHKKILFFDEAHTILNTGNSDGGISGADILKPYLMRADFQMIGATTIDEAAIFVNDKAFERRFNFIQLDELTVANTKEIIKSKHQQIVDWDPLLIDKIFLYLDNTFKNRNYPDKALDFFDFYFSGEQLSSFKIDEIEKVFSLFNRMNNMLA</sequence>
<dbReference type="InterPro" id="IPR050130">
    <property type="entry name" value="ClpA_ClpB"/>
</dbReference>
<name>G9EL76_9GAMM</name>
<dbReference type="STRING" id="658187.LDG_6135"/>
<feature type="domain" description="AAA+ ATPase" evidence="3">
    <location>
        <begin position="135"/>
        <end position="263"/>
    </location>
</feature>
<dbReference type="PANTHER" id="PTHR11638:SF18">
    <property type="entry name" value="HEAT SHOCK PROTEIN 104"/>
    <property type="match status" value="1"/>
</dbReference>
<gene>
    <name evidence="4" type="ORF">LDG_6135</name>
</gene>
<protein>
    <recommendedName>
        <fullName evidence="3">AAA+ ATPase domain-containing protein</fullName>
    </recommendedName>
</protein>
<dbReference type="InParanoid" id="G9EL76"/>
<dbReference type="InterPro" id="IPR003959">
    <property type="entry name" value="ATPase_AAA_core"/>
</dbReference>
<evidence type="ECO:0000256" key="1">
    <source>
        <dbReference type="ARBA" id="ARBA00022741"/>
    </source>
</evidence>
<organism evidence="4 5">
    <name type="scientific">Legionella drancourtii LLAP12</name>
    <dbReference type="NCBI Taxonomy" id="658187"/>
    <lineage>
        <taxon>Bacteria</taxon>
        <taxon>Pseudomonadati</taxon>
        <taxon>Pseudomonadota</taxon>
        <taxon>Gammaproteobacteria</taxon>
        <taxon>Legionellales</taxon>
        <taxon>Legionellaceae</taxon>
        <taxon>Legionella</taxon>
    </lineage>
</organism>
<keyword evidence="1" id="KW-0547">Nucleotide-binding</keyword>
<accession>G9EL76</accession>
<dbReference type="SUPFAM" id="SSF52540">
    <property type="entry name" value="P-loop containing nucleoside triphosphate hydrolases"/>
    <property type="match status" value="1"/>
</dbReference>
<dbReference type="OrthoDB" id="6564065at2"/>
<dbReference type="Pfam" id="PF00004">
    <property type="entry name" value="AAA"/>
    <property type="match status" value="1"/>
</dbReference>
<reference evidence="4 5" key="1">
    <citation type="journal article" date="2011" name="BMC Genomics">
        <title>Insight into cross-talk between intra-amoebal pathogens.</title>
        <authorList>
            <person name="Gimenez G."/>
            <person name="Bertelli C."/>
            <person name="Moliner C."/>
            <person name="Robert C."/>
            <person name="Raoult D."/>
            <person name="Fournier P.E."/>
            <person name="Greub G."/>
        </authorList>
    </citation>
    <scope>NUCLEOTIDE SEQUENCE [LARGE SCALE GENOMIC DNA]</scope>
    <source>
        <strain evidence="4 5">LLAP12</strain>
    </source>
</reference>
<dbReference type="HOGENOM" id="CLU_069109_0_0_6"/>
<dbReference type="Gene3D" id="3.40.50.300">
    <property type="entry name" value="P-loop containing nucleotide triphosphate hydrolases"/>
    <property type="match status" value="1"/>
</dbReference>
<dbReference type="PANTHER" id="PTHR11638">
    <property type="entry name" value="ATP-DEPENDENT CLP PROTEASE"/>
    <property type="match status" value="1"/>
</dbReference>
<dbReference type="GO" id="GO:0034605">
    <property type="term" value="P:cellular response to heat"/>
    <property type="evidence" value="ECO:0007669"/>
    <property type="project" value="TreeGrafter"/>
</dbReference>
<keyword evidence="5" id="KW-1185">Reference proteome</keyword>
<dbReference type="RefSeq" id="WP_006870076.1">
    <property type="nucleotide sequence ID" value="NZ_JH413808.1"/>
</dbReference>
<dbReference type="InterPro" id="IPR027417">
    <property type="entry name" value="P-loop_NTPase"/>
</dbReference>
<dbReference type="AlphaFoldDB" id="G9EL76"/>
<dbReference type="Proteomes" id="UP000002770">
    <property type="component" value="Unassembled WGS sequence"/>
</dbReference>
<evidence type="ECO:0000313" key="5">
    <source>
        <dbReference type="Proteomes" id="UP000002770"/>
    </source>
</evidence>
<dbReference type="CDD" id="cd19481">
    <property type="entry name" value="RecA-like_protease"/>
    <property type="match status" value="1"/>
</dbReference>
<dbReference type="GO" id="GO:0005737">
    <property type="term" value="C:cytoplasm"/>
    <property type="evidence" value="ECO:0007669"/>
    <property type="project" value="TreeGrafter"/>
</dbReference>
<evidence type="ECO:0000259" key="3">
    <source>
        <dbReference type="SMART" id="SM00382"/>
    </source>
</evidence>
<proteinExistence type="predicted"/>
<dbReference type="EMBL" id="JH413808">
    <property type="protein sequence ID" value="EHL31965.1"/>
    <property type="molecule type" value="Genomic_DNA"/>
</dbReference>
<dbReference type="InterPro" id="IPR003593">
    <property type="entry name" value="AAA+_ATPase"/>
</dbReference>
<dbReference type="eggNOG" id="COG0542">
    <property type="taxonomic scope" value="Bacteria"/>
</dbReference>
<dbReference type="GO" id="GO:0005524">
    <property type="term" value="F:ATP binding"/>
    <property type="evidence" value="ECO:0007669"/>
    <property type="project" value="UniProtKB-KW"/>
</dbReference>
<dbReference type="SMART" id="SM00382">
    <property type="entry name" value="AAA"/>
    <property type="match status" value="1"/>
</dbReference>